<proteinExistence type="predicted"/>
<dbReference type="Proteomes" id="UP000235145">
    <property type="component" value="Unassembled WGS sequence"/>
</dbReference>
<name>A0A9R1XIE8_LACSA</name>
<sequence>MSCVSHIYSTFHYDKLAERINFDIHNEKTSISKNQFCTLLGLAHEPTMVNPNSITTGQLFSMFYIMGRTETLTRVTKFKKLCLPPQWNGLFTLLFKVSCSRFWSIVTKWAMDRLHVPIMVDSLLSSIATFHTTKILATDPSKYLLIGSIPACMYAYMSEESAIIQEYNKHPSSGLRELTHVMIRSIEEADKPSKRGKKNKKRRRKDNLSKELRGKLQESESLTRQHLHSLSRKRPRSLLGSLSFSPQAIPILSISLLDINNPLQAHLRPKALMRRFRFVVIPHLTRLHQRYLFVLKHLLLHLFPFLPLSQLSHLNLLPLFPFLHLFFPKLPLPPLREFKPTYLIWGFVHLYPKPLSPLNLYLLPIQPKPTLFLESMSMTPLSPMQQRLLMPLLLNAKRLHLLWKPLQKTSRKRPQKRSLEAELSQLGVSRKAIEAANGELLSKVDDQLTQLKAELAVENKVMDEMDKRASQLKIQNLKLRTATKELDDLKRHLGEKLRPTLDILSRIEGVSETVVFPKQGGEKKSQEREPDKTQPPPPREPKSTVGPKDHVASASKGQKKKKIIGEDDEDEDDDIDNIIKGAPSKPDPKFKPSDQELREKMDRLEKEMKENELLEKKKSMFPEWTIESL</sequence>
<feature type="compositionally biased region" description="Basic and acidic residues" evidence="2">
    <location>
        <begin position="586"/>
        <end position="612"/>
    </location>
</feature>
<feature type="compositionally biased region" description="Basic and acidic residues" evidence="2">
    <location>
        <begin position="539"/>
        <end position="551"/>
    </location>
</feature>
<feature type="compositionally biased region" description="Acidic residues" evidence="2">
    <location>
        <begin position="566"/>
        <end position="576"/>
    </location>
</feature>
<evidence type="ECO:0000256" key="2">
    <source>
        <dbReference type="SAM" id="MobiDB-lite"/>
    </source>
</evidence>
<dbReference type="EMBL" id="NBSK02000004">
    <property type="protein sequence ID" value="KAJ0208982.1"/>
    <property type="molecule type" value="Genomic_DNA"/>
</dbReference>
<keyword evidence="1" id="KW-0175">Coiled coil</keyword>
<evidence type="ECO:0000313" key="4">
    <source>
        <dbReference type="Proteomes" id="UP000235145"/>
    </source>
</evidence>
<evidence type="ECO:0000256" key="1">
    <source>
        <dbReference type="SAM" id="Coils"/>
    </source>
</evidence>
<evidence type="ECO:0000313" key="3">
    <source>
        <dbReference type="EMBL" id="KAJ0208982.1"/>
    </source>
</evidence>
<protein>
    <submittedName>
        <fullName evidence="3">Uncharacterized protein</fullName>
    </submittedName>
</protein>
<feature type="compositionally biased region" description="Basic residues" evidence="2">
    <location>
        <begin position="194"/>
        <end position="205"/>
    </location>
</feature>
<feature type="region of interest" description="Disordered" evidence="2">
    <location>
        <begin position="189"/>
        <end position="229"/>
    </location>
</feature>
<organism evidence="3 4">
    <name type="scientific">Lactuca sativa</name>
    <name type="common">Garden lettuce</name>
    <dbReference type="NCBI Taxonomy" id="4236"/>
    <lineage>
        <taxon>Eukaryota</taxon>
        <taxon>Viridiplantae</taxon>
        <taxon>Streptophyta</taxon>
        <taxon>Embryophyta</taxon>
        <taxon>Tracheophyta</taxon>
        <taxon>Spermatophyta</taxon>
        <taxon>Magnoliopsida</taxon>
        <taxon>eudicotyledons</taxon>
        <taxon>Gunneridae</taxon>
        <taxon>Pentapetalae</taxon>
        <taxon>asterids</taxon>
        <taxon>campanulids</taxon>
        <taxon>Asterales</taxon>
        <taxon>Asteraceae</taxon>
        <taxon>Cichorioideae</taxon>
        <taxon>Cichorieae</taxon>
        <taxon>Lactucinae</taxon>
        <taxon>Lactuca</taxon>
    </lineage>
</organism>
<comment type="caution">
    <text evidence="3">The sequence shown here is derived from an EMBL/GenBank/DDBJ whole genome shotgun (WGS) entry which is preliminary data.</text>
</comment>
<keyword evidence="4" id="KW-1185">Reference proteome</keyword>
<feature type="coiled-coil region" evidence="1">
    <location>
        <begin position="448"/>
        <end position="492"/>
    </location>
</feature>
<accession>A0A9R1XIE8</accession>
<gene>
    <name evidence="3" type="ORF">LSAT_V11C400220120</name>
</gene>
<reference evidence="3 4" key="1">
    <citation type="journal article" date="2017" name="Nat. Commun.">
        <title>Genome assembly with in vitro proximity ligation data and whole-genome triplication in lettuce.</title>
        <authorList>
            <person name="Reyes-Chin-Wo S."/>
            <person name="Wang Z."/>
            <person name="Yang X."/>
            <person name="Kozik A."/>
            <person name="Arikit S."/>
            <person name="Song C."/>
            <person name="Xia L."/>
            <person name="Froenicke L."/>
            <person name="Lavelle D.O."/>
            <person name="Truco M.J."/>
            <person name="Xia R."/>
            <person name="Zhu S."/>
            <person name="Xu C."/>
            <person name="Xu H."/>
            <person name="Xu X."/>
            <person name="Cox K."/>
            <person name="Korf I."/>
            <person name="Meyers B.C."/>
            <person name="Michelmore R.W."/>
        </authorList>
    </citation>
    <scope>NUCLEOTIDE SEQUENCE [LARGE SCALE GENOMIC DNA]</scope>
    <source>
        <strain evidence="4">cv. Salinas</strain>
        <tissue evidence="3">Seedlings</tissue>
    </source>
</reference>
<dbReference type="AlphaFoldDB" id="A0A9R1XIE8"/>
<feature type="compositionally biased region" description="Basic and acidic residues" evidence="2">
    <location>
        <begin position="520"/>
        <end position="532"/>
    </location>
</feature>
<feature type="compositionally biased region" description="Basic and acidic residues" evidence="2">
    <location>
        <begin position="206"/>
        <end position="223"/>
    </location>
</feature>
<feature type="region of interest" description="Disordered" evidence="2">
    <location>
        <begin position="514"/>
        <end position="612"/>
    </location>
</feature>